<evidence type="ECO:0000313" key="3">
    <source>
        <dbReference type="EMBL" id="UOO89564.1"/>
    </source>
</evidence>
<dbReference type="InterPro" id="IPR004919">
    <property type="entry name" value="GmrSD_N"/>
</dbReference>
<gene>
    <name evidence="3" type="ORF">LVJ82_00850</name>
    <name evidence="2" type="ORF">LVJ82_16810</name>
</gene>
<dbReference type="EMBL" id="CP091511">
    <property type="protein sequence ID" value="UOO89564.1"/>
    <property type="molecule type" value="Genomic_DNA"/>
</dbReference>
<feature type="domain" description="GmrSD restriction endonucleases N-terminal" evidence="1">
    <location>
        <begin position="79"/>
        <end position="199"/>
    </location>
</feature>
<accession>A0ABY4DZY6</accession>
<dbReference type="PANTHER" id="PTHR39639:SF1">
    <property type="entry name" value="DUF262 DOMAIN-CONTAINING PROTEIN"/>
    <property type="match status" value="1"/>
</dbReference>
<protein>
    <submittedName>
        <fullName evidence="2">DUF262 domain-containing protein</fullName>
    </submittedName>
</protein>
<evidence type="ECO:0000313" key="2">
    <source>
        <dbReference type="EMBL" id="UOO89080.1"/>
    </source>
</evidence>
<evidence type="ECO:0000313" key="4">
    <source>
        <dbReference type="Proteomes" id="UP000832011"/>
    </source>
</evidence>
<evidence type="ECO:0000259" key="1">
    <source>
        <dbReference type="Pfam" id="PF03235"/>
    </source>
</evidence>
<organism evidence="2 4">
    <name type="scientific">Vitreoscilla massiliensis</name>
    <dbReference type="NCBI Taxonomy" id="1689272"/>
    <lineage>
        <taxon>Bacteria</taxon>
        <taxon>Pseudomonadati</taxon>
        <taxon>Pseudomonadota</taxon>
        <taxon>Betaproteobacteria</taxon>
        <taxon>Neisseriales</taxon>
        <taxon>Neisseriaceae</taxon>
        <taxon>Vitreoscilla</taxon>
    </lineage>
</organism>
<sequence>MSDGQKCAECGKPYWNIKNGLCRDCGEIRSERIHAAYKAKTHELSKFIPYHNECDYVVDVDLRRLKCQFNQYSEDYGGFEYNPDFQRGYVWSQEQKIGYMESFVSNILSPQQRTITLNCPDFTRINKAVDSDLNGFVVVDGLQRTSAINDFIDDKFKIFGKFGFEDLENSKFSLGRKTVKVQVFSWQYKREILEYYLMFNAGGTIHSEQELKRVQDLLNKCKKEAK</sequence>
<dbReference type="Proteomes" id="UP000832011">
    <property type="component" value="Chromosome"/>
</dbReference>
<name>A0ABY4DZY6_9NEIS</name>
<dbReference type="PANTHER" id="PTHR39639">
    <property type="entry name" value="CHROMOSOME 16, WHOLE GENOME SHOTGUN SEQUENCE"/>
    <property type="match status" value="1"/>
</dbReference>
<reference evidence="2" key="1">
    <citation type="submission" date="2021-12" db="EMBL/GenBank/DDBJ databases">
        <authorList>
            <person name="Veyrier F.J."/>
        </authorList>
    </citation>
    <scope>NUCLEOTIDE SEQUENCE</scope>
    <source>
        <strain evidence="2">SN4</strain>
    </source>
</reference>
<proteinExistence type="predicted"/>
<reference evidence="2 4" key="2">
    <citation type="journal article" date="2022" name="Res Sq">
        <title>Evolution of multicellular longitudinally dividing oral cavity symbionts (Neisseriaceae).</title>
        <authorList>
            <person name="Nyongesa S."/>
            <person name="Weber P."/>
            <person name="Bernet E."/>
            <person name="Pullido F."/>
            <person name="Nieckarz M."/>
            <person name="Delaby M."/>
            <person name="Nieves C."/>
            <person name="Viehboeck T."/>
            <person name="Krause N."/>
            <person name="Rivera-Millot A."/>
            <person name="Nakamura A."/>
            <person name="Vischer N."/>
            <person name="VanNieuwenhze M."/>
            <person name="Brun Y."/>
            <person name="Cava F."/>
            <person name="Bulgheresi S."/>
            <person name="Veyrier F."/>
        </authorList>
    </citation>
    <scope>NUCLEOTIDE SEQUENCE [LARGE SCALE GENOMIC DNA]</scope>
    <source>
        <strain evidence="2 4">SN4</strain>
    </source>
</reference>
<dbReference type="Pfam" id="PF03235">
    <property type="entry name" value="GmrSD_N"/>
    <property type="match status" value="1"/>
</dbReference>
<dbReference type="EMBL" id="CP091511">
    <property type="protein sequence ID" value="UOO89080.1"/>
    <property type="molecule type" value="Genomic_DNA"/>
</dbReference>
<dbReference type="RefSeq" id="WP_058357249.1">
    <property type="nucleotide sequence ID" value="NZ_CABKVG010000010.1"/>
</dbReference>
<keyword evidence="4" id="KW-1185">Reference proteome</keyword>